<reference evidence="2 3" key="1">
    <citation type="submission" date="2018-03" db="EMBL/GenBank/DDBJ databases">
        <title>Aerobic endospore-forming bacteria genome sequencing and assembly.</title>
        <authorList>
            <person name="Cavalcante D.A."/>
            <person name="Driks A."/>
            <person name="Putonti C."/>
            <person name="De-Souza M.T."/>
        </authorList>
    </citation>
    <scope>NUCLEOTIDE SEQUENCE [LARGE SCALE GENOMIC DNA]</scope>
    <source>
        <strain evidence="2 3">SDF0037</strain>
    </source>
</reference>
<evidence type="ECO:0000313" key="2">
    <source>
        <dbReference type="EMBL" id="TQR24374.1"/>
    </source>
</evidence>
<comment type="caution">
    <text evidence="2">The sequence shown here is derived from an EMBL/GenBank/DDBJ whole genome shotgun (WGS) entry which is preliminary data.</text>
</comment>
<dbReference type="Proteomes" id="UP000317944">
    <property type="component" value="Unassembled WGS sequence"/>
</dbReference>
<protein>
    <recommendedName>
        <fullName evidence="4">DUF2007 domain-containing protein</fullName>
    </recommendedName>
</protein>
<keyword evidence="1" id="KW-0472">Membrane</keyword>
<evidence type="ECO:0000313" key="3">
    <source>
        <dbReference type="Proteomes" id="UP000317944"/>
    </source>
</evidence>
<name>A0A544U1B7_LYSSH</name>
<keyword evidence="1" id="KW-0812">Transmembrane</keyword>
<feature type="transmembrane region" description="Helical" evidence="1">
    <location>
        <begin position="119"/>
        <end position="140"/>
    </location>
</feature>
<gene>
    <name evidence="2" type="ORF">C7Y47_24580</name>
</gene>
<dbReference type="RefSeq" id="WP_142511126.1">
    <property type="nucleotide sequence ID" value="NZ_SADV01000053.1"/>
</dbReference>
<proteinExistence type="predicted"/>
<organism evidence="2 3">
    <name type="scientific">Lysinibacillus sphaericus</name>
    <name type="common">Bacillus sphaericus</name>
    <dbReference type="NCBI Taxonomy" id="1421"/>
    <lineage>
        <taxon>Bacteria</taxon>
        <taxon>Bacillati</taxon>
        <taxon>Bacillota</taxon>
        <taxon>Bacilli</taxon>
        <taxon>Bacillales</taxon>
        <taxon>Bacillaceae</taxon>
        <taxon>Lysinibacillus</taxon>
    </lineage>
</organism>
<dbReference type="AlphaFoldDB" id="A0A544U1B7"/>
<keyword evidence="1" id="KW-1133">Transmembrane helix</keyword>
<evidence type="ECO:0000256" key="1">
    <source>
        <dbReference type="SAM" id="Phobius"/>
    </source>
</evidence>
<evidence type="ECO:0008006" key="4">
    <source>
        <dbReference type="Google" id="ProtNLM"/>
    </source>
</evidence>
<dbReference type="EMBL" id="SADV01000053">
    <property type="protein sequence ID" value="TQR24374.1"/>
    <property type="molecule type" value="Genomic_DNA"/>
</dbReference>
<accession>A0A544U1B7</accession>
<sequence>MFKKKILVGHSEDAILAIIEQLEKSNIPFEIGIKDILKRSSAEYEGFYMVKVQKKCAKQVEAIVAQYVSQEDLKHWYKVEKKKSKKLERKEKALYLFVAFIYFIAVAAIEMGKSLGLEIVPSIGCAVLLMGGMFMTIKFYKEMKKNRVIRERPING</sequence>
<dbReference type="OrthoDB" id="2736518at2"/>
<feature type="transmembrane region" description="Helical" evidence="1">
    <location>
        <begin position="93"/>
        <end position="113"/>
    </location>
</feature>